<dbReference type="InterPro" id="IPR044672">
    <property type="entry name" value="MOCS2A"/>
</dbReference>
<accession>A0A3B1CBB7</accession>
<reference evidence="2" key="1">
    <citation type="submission" date="2018-06" db="EMBL/GenBank/DDBJ databases">
        <authorList>
            <person name="Zhirakovskaya E."/>
        </authorList>
    </citation>
    <scope>NUCLEOTIDE SEQUENCE</scope>
</reference>
<dbReference type="PANTHER" id="PTHR33359">
    <property type="entry name" value="MOLYBDOPTERIN SYNTHASE SULFUR CARRIER SUBUNIT"/>
    <property type="match status" value="1"/>
</dbReference>
<gene>
    <name evidence="2" type="ORF">MNBD_NITROSPIRAE01-384</name>
</gene>
<evidence type="ECO:0000256" key="1">
    <source>
        <dbReference type="ARBA" id="ARBA00022741"/>
    </source>
</evidence>
<keyword evidence="1" id="KW-0547">Nucleotide-binding</keyword>
<dbReference type="CDD" id="cd00754">
    <property type="entry name" value="Ubl_MoaD"/>
    <property type="match status" value="1"/>
</dbReference>
<dbReference type="GO" id="GO:0006777">
    <property type="term" value="P:Mo-molybdopterin cofactor biosynthetic process"/>
    <property type="evidence" value="ECO:0007669"/>
    <property type="project" value="InterPro"/>
</dbReference>
<dbReference type="UniPathway" id="UPA00344"/>
<dbReference type="InterPro" id="IPR003749">
    <property type="entry name" value="ThiS/MoaD-like"/>
</dbReference>
<protein>
    <recommendedName>
        <fullName evidence="3">Molybdopterin synthase sulfur carrier subunit</fullName>
    </recommendedName>
</protein>
<dbReference type="EMBL" id="UOGF01000029">
    <property type="protein sequence ID" value="VAX27499.1"/>
    <property type="molecule type" value="Genomic_DNA"/>
</dbReference>
<dbReference type="PANTHER" id="PTHR33359:SF1">
    <property type="entry name" value="MOLYBDOPTERIN SYNTHASE SULFUR CARRIER SUBUNIT"/>
    <property type="match status" value="1"/>
</dbReference>
<dbReference type="GO" id="GO:1990133">
    <property type="term" value="C:molybdopterin adenylyltransferase complex"/>
    <property type="evidence" value="ECO:0007669"/>
    <property type="project" value="TreeGrafter"/>
</dbReference>
<proteinExistence type="predicted"/>
<dbReference type="NCBIfam" id="TIGR01687">
    <property type="entry name" value="moaD_arch"/>
    <property type="match status" value="1"/>
</dbReference>
<dbReference type="AlphaFoldDB" id="A0A3B1CBB7"/>
<dbReference type="Gene3D" id="3.10.20.30">
    <property type="match status" value="1"/>
</dbReference>
<dbReference type="GO" id="GO:0000166">
    <property type="term" value="F:nucleotide binding"/>
    <property type="evidence" value="ECO:0007669"/>
    <property type="project" value="UniProtKB-KW"/>
</dbReference>
<dbReference type="InterPro" id="IPR012675">
    <property type="entry name" value="Beta-grasp_dom_sf"/>
</dbReference>
<dbReference type="InterPro" id="IPR016155">
    <property type="entry name" value="Mopterin_synth/thiamin_S_b"/>
</dbReference>
<evidence type="ECO:0008006" key="3">
    <source>
        <dbReference type="Google" id="ProtNLM"/>
    </source>
</evidence>
<dbReference type="Pfam" id="PF02597">
    <property type="entry name" value="ThiS"/>
    <property type="match status" value="1"/>
</dbReference>
<dbReference type="InterPro" id="IPR010038">
    <property type="entry name" value="MoaD_arc-typ"/>
</dbReference>
<evidence type="ECO:0000313" key="2">
    <source>
        <dbReference type="EMBL" id="VAX27499.1"/>
    </source>
</evidence>
<sequence>MVKVKFFAVLKGLVGKEEVSIEIKEGSTLQQLIEQLKGDLPPLVDIMQQGGILISVNQEVLGKEAIIKDGDEVAFLPPFAGG</sequence>
<name>A0A3B1CBB7_9ZZZZ</name>
<dbReference type="SUPFAM" id="SSF54285">
    <property type="entry name" value="MoaD/ThiS"/>
    <property type="match status" value="1"/>
</dbReference>
<organism evidence="2">
    <name type="scientific">hydrothermal vent metagenome</name>
    <dbReference type="NCBI Taxonomy" id="652676"/>
    <lineage>
        <taxon>unclassified sequences</taxon>
        <taxon>metagenomes</taxon>
        <taxon>ecological metagenomes</taxon>
    </lineage>
</organism>